<evidence type="ECO:0000313" key="4">
    <source>
        <dbReference type="EMBL" id="CAC5403037.1"/>
    </source>
</evidence>
<dbReference type="Proteomes" id="UP000507470">
    <property type="component" value="Unassembled WGS sequence"/>
</dbReference>
<dbReference type="SMART" id="SM00321">
    <property type="entry name" value="WSC"/>
    <property type="match status" value="1"/>
</dbReference>
<feature type="compositionally biased region" description="Polar residues" evidence="1">
    <location>
        <begin position="117"/>
        <end position="158"/>
    </location>
</feature>
<protein>
    <recommendedName>
        <fullName evidence="3">WSC domain-containing protein</fullName>
    </recommendedName>
</protein>
<feature type="compositionally biased region" description="Polar residues" evidence="1">
    <location>
        <begin position="98"/>
        <end position="110"/>
    </location>
</feature>
<evidence type="ECO:0000256" key="2">
    <source>
        <dbReference type="SAM" id="Phobius"/>
    </source>
</evidence>
<gene>
    <name evidence="4" type="ORF">MCOR_36950</name>
</gene>
<organism evidence="4 5">
    <name type="scientific">Mytilus coruscus</name>
    <name type="common">Sea mussel</name>
    <dbReference type="NCBI Taxonomy" id="42192"/>
    <lineage>
        <taxon>Eukaryota</taxon>
        <taxon>Metazoa</taxon>
        <taxon>Spiralia</taxon>
        <taxon>Lophotrochozoa</taxon>
        <taxon>Mollusca</taxon>
        <taxon>Bivalvia</taxon>
        <taxon>Autobranchia</taxon>
        <taxon>Pteriomorphia</taxon>
        <taxon>Mytilida</taxon>
        <taxon>Mytiloidea</taxon>
        <taxon>Mytilidae</taxon>
        <taxon>Mytilinae</taxon>
        <taxon>Mytilus</taxon>
    </lineage>
</organism>
<dbReference type="PROSITE" id="PS51212">
    <property type="entry name" value="WSC"/>
    <property type="match status" value="1"/>
</dbReference>
<evidence type="ECO:0000259" key="3">
    <source>
        <dbReference type="PROSITE" id="PS51212"/>
    </source>
</evidence>
<dbReference type="InterPro" id="IPR002889">
    <property type="entry name" value="WSC_carb-bd"/>
</dbReference>
<name>A0A6J8D5S6_MYTCO</name>
<keyword evidence="5" id="KW-1185">Reference proteome</keyword>
<proteinExistence type="predicted"/>
<dbReference type="Pfam" id="PF01822">
    <property type="entry name" value="WSC"/>
    <property type="match status" value="1"/>
</dbReference>
<sequence>MTAFQFAWELCSHYNLLFSSITENNSASSSTRSSSIDLPTLQLLTTTGFPFVESTTHAGIPIIIVSVLVVEGSYETLSTNRNSVEHMYSSTEHESTEPDLSQYQSLTNPPESDIHTYASTEPKLSQYQSLTNPPESDINTNASTEQDLSQYQSLTNPPESDIHTYASTASVQLRLINVEKNCYIKKESTTIVHIVPGDEVLLNCSESLSITIGKVSVQNIGKCKSNKNDCNLNRNDHELINGCESSSSCNVDGSFLTSACLWEDLHFDLSYICKASYEYVGCYVDNWFRVLDEGHYDKTETSADICFDICTDSHTSYTHEYFGTQNGHECFCGDGQGLNSHPYYKRRESECNTQCLENTDEMCGGSFRMSVYKITTQKKLITHSCLKVNQTSIIQDCKPNQIQEDSLCIKFDVFSTDNAIDESCRDQDKEIENKLYQFCKNTKLNCVYNLARFLPAEIELQPPTKYISIVYSCKGKASTTSSTLSSSVTASSTQSNSITASSTQSNSLKVISTLSNSVTTSSTLSSDVILSTRTVVGIVVGSVLFISIVFISICIGRRFVFCAKSKKKFRNTPETNDYIGNQNIALPQAVSSTCHMQYEDLHTQSGNKSTPNYSNTTIHSQNIDDKYNYAKNIETNNSKTFNDKTITPTYVVLHDDSYKPNPEANNDEYAVVDPTTESSFKQTPKTTTQGPENYMILDPDQTGFYRSKFPNADQAYVLAKPIHDSKDQKNDLYALSPAGTYDHSGITRHHKDQDTIYTHTVDNVYDSASRGLNMDRTEDTYDHFFGQETEDEYNISMHT</sequence>
<keyword evidence="2" id="KW-0472">Membrane</keyword>
<feature type="region of interest" description="Disordered" evidence="1">
    <location>
        <begin position="86"/>
        <end position="161"/>
    </location>
</feature>
<accession>A0A6J8D5S6</accession>
<dbReference type="OrthoDB" id="6071159at2759"/>
<dbReference type="EMBL" id="CACVKT020006658">
    <property type="protein sequence ID" value="CAC5403037.1"/>
    <property type="molecule type" value="Genomic_DNA"/>
</dbReference>
<keyword evidence="2" id="KW-1133">Transmembrane helix</keyword>
<feature type="domain" description="WSC" evidence="3">
    <location>
        <begin position="276"/>
        <end position="375"/>
    </location>
</feature>
<dbReference type="AlphaFoldDB" id="A0A6J8D5S6"/>
<reference evidence="4 5" key="1">
    <citation type="submission" date="2020-06" db="EMBL/GenBank/DDBJ databases">
        <authorList>
            <person name="Li R."/>
            <person name="Bekaert M."/>
        </authorList>
    </citation>
    <scope>NUCLEOTIDE SEQUENCE [LARGE SCALE GENOMIC DNA]</scope>
    <source>
        <strain evidence="5">wild</strain>
    </source>
</reference>
<evidence type="ECO:0000313" key="5">
    <source>
        <dbReference type="Proteomes" id="UP000507470"/>
    </source>
</evidence>
<evidence type="ECO:0000256" key="1">
    <source>
        <dbReference type="SAM" id="MobiDB-lite"/>
    </source>
</evidence>
<feature type="transmembrane region" description="Helical" evidence="2">
    <location>
        <begin position="535"/>
        <end position="560"/>
    </location>
</feature>
<keyword evidence="2" id="KW-0812">Transmembrane</keyword>